<name>A0A086J2I1_NEMA1</name>
<feature type="transmembrane region" description="Helical" evidence="1">
    <location>
        <begin position="579"/>
        <end position="603"/>
    </location>
</feature>
<sequence length="767" mass="88570">MDLININENNMMAGQPDNLSMKVTIEFPRELTQQQRDLKNDLLTIFASANDLQRKISDATDKMLMSTEVWKELITLNFSEEARKRKVAHFLATNWIKEQNDDLIHIVGMLKSKNCQLTEKELNPKRTEERLDLFLKEVGRGIAHWIEVEFAIDLIVDRDYKDTQPTGNSLRMTTQERNYTKALHQAYRMIINESNMIKDKNSNMHHYMKSILEEYYHRICNVIRLDEKDVEVQPVDKIFMHSPDAVNIEDILRSIESKFAMEMEKPQHDTRASVIALLSDLKTILQNWDDIVKAEETVRKLFYSEKLENLVYNLNGRDGDTLKEFNKKLDKYISQHIKRKDTDVLKAHAKIHGKQSKTEYLLKIYHNLINLIKNNGDIIKKAKKIEFSTDIDECLDRDELYKIYSYQAESHVQPFSREQKSAVNNYGIGSKRMLFSSLDRLISLFWSRCTPDVVYDSTALQENTEDPHLTNSNLLTSAVNISNHTETSSMLNEFKPVLPQNFSEKVNSVGIFLSEQTSENTEEDLHSMITVESILSTENSSERTNFLPSRERYRDLSNEIDSLIDTETEEISLKRIYTVVFYVVNSLLLGISIYSTILGSMLIAHMFGSLEKISVIYLLCVLLACLSGGHVALDILYLLASIIRDIRAKKHRINTILTVGLLFFASIAIGCGLVFPFLFNLDKIDSYFSWLGLSLLAAVIFMIYSMCSKEEILKEMHRIRERSAVNRKIPDIILYAVVMVIAITLVHAVQIVLLNDLPSLFNRLWQE</sequence>
<dbReference type="AlphaFoldDB" id="A0A086J2I1"/>
<keyword evidence="1" id="KW-0812">Transmembrane</keyword>
<organism evidence="2 3">
    <name type="scientific">Nematocida ausubeli (strain ATCC PRA-371 / ERTm2)</name>
    <name type="common">Nematode killer fungus</name>
    <dbReference type="NCBI Taxonomy" id="1913371"/>
    <lineage>
        <taxon>Eukaryota</taxon>
        <taxon>Fungi</taxon>
        <taxon>Fungi incertae sedis</taxon>
        <taxon>Microsporidia</taxon>
        <taxon>Nematocida</taxon>
    </lineage>
</organism>
<keyword evidence="1" id="KW-0472">Membrane</keyword>
<dbReference type="HOGENOM" id="CLU_364116_0_0_1"/>
<keyword evidence="1" id="KW-1133">Transmembrane helix</keyword>
<accession>A0A086J2I1</accession>
<proteinExistence type="predicted"/>
<comment type="caution">
    <text evidence="2">The sequence shown here is derived from an EMBL/GenBank/DDBJ whole genome shotgun (WGS) entry which is preliminary data.</text>
</comment>
<dbReference type="EMBL" id="AKIJ01000003">
    <property type="protein sequence ID" value="KFG26349.1"/>
    <property type="molecule type" value="Genomic_DNA"/>
</dbReference>
<dbReference type="RefSeq" id="XP_052904904.1">
    <property type="nucleotide sequence ID" value="XM_053049099.1"/>
</dbReference>
<dbReference type="GeneID" id="77676443"/>
<reference evidence="2 3" key="1">
    <citation type="journal article" date="2014" name="Genome Announc.">
        <title>Genome Sequence of the Microsporidian Species Nematocida sp1 Strain ERTm6 (ATCC PRA-372).</title>
        <authorList>
            <person name="Bakowski M.A."/>
            <person name="Priest M."/>
            <person name="Young S."/>
            <person name="Cuomo C.A."/>
            <person name="Troemel E.R."/>
        </authorList>
    </citation>
    <scope>NUCLEOTIDE SEQUENCE [LARGE SCALE GENOMIC DNA]</scope>
    <source>
        <strain evidence="2 3">ERTm6</strain>
    </source>
</reference>
<feature type="transmembrane region" description="Helical" evidence="1">
    <location>
        <begin position="687"/>
        <end position="707"/>
    </location>
</feature>
<keyword evidence="3" id="KW-1185">Reference proteome</keyword>
<feature type="transmembrane region" description="Helical" evidence="1">
    <location>
        <begin position="655"/>
        <end position="675"/>
    </location>
</feature>
<evidence type="ECO:0000256" key="1">
    <source>
        <dbReference type="SAM" id="Phobius"/>
    </source>
</evidence>
<feature type="transmembrane region" description="Helical" evidence="1">
    <location>
        <begin position="732"/>
        <end position="753"/>
    </location>
</feature>
<evidence type="ECO:0000313" key="3">
    <source>
        <dbReference type="Proteomes" id="UP000054524"/>
    </source>
</evidence>
<feature type="transmembrane region" description="Helical" evidence="1">
    <location>
        <begin position="615"/>
        <end position="643"/>
    </location>
</feature>
<dbReference type="Proteomes" id="UP000054524">
    <property type="component" value="Unassembled WGS sequence"/>
</dbReference>
<evidence type="ECO:0000313" key="2">
    <source>
        <dbReference type="EMBL" id="KFG26349.1"/>
    </source>
</evidence>
<protein>
    <submittedName>
        <fullName evidence="2">Uncharacterized protein</fullName>
    </submittedName>
</protein>
<gene>
    <name evidence="2" type="ORF">NESG_01470</name>
</gene>